<dbReference type="Gene3D" id="3.55.50.30">
    <property type="match status" value="1"/>
</dbReference>
<sequence length="380" mass="42322">MTIDYDKILVLYLEHLTGTISPEDAVLLRQKLHTDGSVKQIWEQLEREGQTPEMEQFLKNLDPEMELRSLKERMQPVLPVKTSGGRTIRRMLSVAAALLVLVFGTYYLFKEKKITDTGAIASLIRENRNAVSLRLGSGESIDLNRAPEAMQMGQTVLNLDSNSLNFRSADTAVNLLSIPRGENYTLHLSDGTVVTLNADSKLRFPFRFWGQTRDVYLEGEAYFKVAKDHKHPFIVHTPLTEVEVVGTEFNVNTYKAGTVSTALIEGKVLTGTPGGATQPLLPGHAAVYNTSRGFKIEEVDTDDVAAWVKGVYYFHDLPFHELVTMMARSYGVAISVDNSALSGKSVSGVMDKNNLPELLEDLKTTVGIKYHYSGHTLHIY</sequence>
<feature type="domain" description="FecR protein" evidence="2">
    <location>
        <begin position="179"/>
        <end position="268"/>
    </location>
</feature>
<keyword evidence="5" id="KW-1185">Reference proteome</keyword>
<dbReference type="Pfam" id="PF04773">
    <property type="entry name" value="FecR"/>
    <property type="match status" value="1"/>
</dbReference>
<keyword evidence="1" id="KW-0812">Transmembrane</keyword>
<feature type="transmembrane region" description="Helical" evidence="1">
    <location>
        <begin position="91"/>
        <end position="109"/>
    </location>
</feature>
<dbReference type="Proteomes" id="UP001199816">
    <property type="component" value="Unassembled WGS sequence"/>
</dbReference>
<dbReference type="PANTHER" id="PTHR30273:SF2">
    <property type="entry name" value="PROTEIN FECR"/>
    <property type="match status" value="1"/>
</dbReference>
<evidence type="ECO:0000313" key="4">
    <source>
        <dbReference type="EMBL" id="MCD2425799.1"/>
    </source>
</evidence>
<evidence type="ECO:0000313" key="5">
    <source>
        <dbReference type="Proteomes" id="UP001199816"/>
    </source>
</evidence>
<name>A0ABS8PXK3_9BACT</name>
<protein>
    <submittedName>
        <fullName evidence="4">FecR domain-containing protein</fullName>
    </submittedName>
</protein>
<evidence type="ECO:0000259" key="3">
    <source>
        <dbReference type="Pfam" id="PF16344"/>
    </source>
</evidence>
<dbReference type="Pfam" id="PF16344">
    <property type="entry name" value="FecR_C"/>
    <property type="match status" value="1"/>
</dbReference>
<dbReference type="Gene3D" id="2.60.120.1440">
    <property type="match status" value="1"/>
</dbReference>
<keyword evidence="1" id="KW-1133">Transmembrane helix</keyword>
<dbReference type="InterPro" id="IPR032508">
    <property type="entry name" value="FecR_C"/>
</dbReference>
<reference evidence="4 5" key="1">
    <citation type="submission" date="2021-11" db="EMBL/GenBank/DDBJ databases">
        <title>Genomic of Niabella pedocola.</title>
        <authorList>
            <person name="Wu T."/>
        </authorList>
    </citation>
    <scope>NUCLEOTIDE SEQUENCE [LARGE SCALE GENOMIC DNA]</scope>
    <source>
        <strain evidence="4 5">JCM 31011</strain>
    </source>
</reference>
<dbReference type="RefSeq" id="WP_231008377.1">
    <property type="nucleotide sequence ID" value="NZ_JAJNEC010000007.1"/>
</dbReference>
<accession>A0ABS8PXK3</accession>
<evidence type="ECO:0000256" key="1">
    <source>
        <dbReference type="SAM" id="Phobius"/>
    </source>
</evidence>
<dbReference type="InterPro" id="IPR006860">
    <property type="entry name" value="FecR"/>
</dbReference>
<feature type="domain" description="Protein FecR C-terminal" evidence="3">
    <location>
        <begin position="312"/>
        <end position="378"/>
    </location>
</feature>
<comment type="caution">
    <text evidence="4">The sequence shown here is derived from an EMBL/GenBank/DDBJ whole genome shotgun (WGS) entry which is preliminary data.</text>
</comment>
<organism evidence="4 5">
    <name type="scientific">Niabella pedocola</name>
    <dbReference type="NCBI Taxonomy" id="1752077"/>
    <lineage>
        <taxon>Bacteria</taxon>
        <taxon>Pseudomonadati</taxon>
        <taxon>Bacteroidota</taxon>
        <taxon>Chitinophagia</taxon>
        <taxon>Chitinophagales</taxon>
        <taxon>Chitinophagaceae</taxon>
        <taxon>Niabella</taxon>
    </lineage>
</organism>
<keyword evidence="1" id="KW-0472">Membrane</keyword>
<dbReference type="EMBL" id="JAJNEC010000007">
    <property type="protein sequence ID" value="MCD2425799.1"/>
    <property type="molecule type" value="Genomic_DNA"/>
</dbReference>
<evidence type="ECO:0000259" key="2">
    <source>
        <dbReference type="Pfam" id="PF04773"/>
    </source>
</evidence>
<dbReference type="InterPro" id="IPR012373">
    <property type="entry name" value="Ferrdict_sens_TM"/>
</dbReference>
<gene>
    <name evidence="4" type="ORF">LQ567_23650</name>
</gene>
<dbReference type="PANTHER" id="PTHR30273">
    <property type="entry name" value="PERIPLASMIC SIGNAL SENSOR AND SIGMA FACTOR ACTIVATOR FECR-RELATED"/>
    <property type="match status" value="1"/>
</dbReference>
<proteinExistence type="predicted"/>
<dbReference type="PIRSF" id="PIRSF018266">
    <property type="entry name" value="FecR"/>
    <property type="match status" value="1"/>
</dbReference>